<dbReference type="CDD" id="cd12105">
    <property type="entry name" value="HmuY"/>
    <property type="match status" value="1"/>
</dbReference>
<dbReference type="PROSITE" id="PS51257">
    <property type="entry name" value="PROKAR_LIPOPROTEIN"/>
    <property type="match status" value="1"/>
</dbReference>
<evidence type="ECO:0000313" key="3">
    <source>
        <dbReference type="EMBL" id="AWB65799.1"/>
    </source>
</evidence>
<name>A0A2S0VNM9_9ALTE</name>
<accession>A0A2S0VNM9</accession>
<feature type="chain" id="PRO_5015763719" description="HmuY protein" evidence="2">
    <location>
        <begin position="26"/>
        <end position="359"/>
    </location>
</feature>
<dbReference type="KEGG" id="cate:C2869_04805"/>
<evidence type="ECO:0000256" key="2">
    <source>
        <dbReference type="SAM" id="SignalP"/>
    </source>
</evidence>
<reference evidence="3 4" key="1">
    <citation type="submission" date="2018-01" db="EMBL/GenBank/DDBJ databases">
        <title>Genome sequence of a Cantenovulum-like bacteria.</title>
        <authorList>
            <person name="Tan W.R."/>
            <person name="Lau N.-S."/>
            <person name="Go F."/>
            <person name="Amirul A.-A.A."/>
        </authorList>
    </citation>
    <scope>NUCLEOTIDE SEQUENCE [LARGE SCALE GENOMIC DNA]</scope>
    <source>
        <strain evidence="3 4">CCB-QB4</strain>
    </source>
</reference>
<dbReference type="RefSeq" id="WP_108601873.1">
    <property type="nucleotide sequence ID" value="NZ_CP026604.1"/>
</dbReference>
<sequence>MKTQFKLTALAVATLALTACGGSSSDDDNAAQKPTDTIYGPFNTGTTSEPASVYFDLETMAVVTESADWDISFRRTDVFLNNTDSDNPVKAYFTGNNADFYDADSKAVADKFANATPETELADFEAVTAASIPADDMFVADVAEKILDGFYSYNPTTHQVSAADDKYFIVSSDDSYSKYRVSSLTQAGFAMSAVTFAIANQSASDAAFATSETQLVVDLAAECANDATVYVDFDTAMVVASTDAWDVSLACNADKTGTGFEISLATDATAIQDFTNSYDSITASHHFGYGFKANEYTDPAFKANPWYAYGVNGGHTLWSQYGVYIIKTDIADYKLQITSYYNDDGASGNYSFRAERLDD</sequence>
<feature type="signal peptide" evidence="2">
    <location>
        <begin position="1"/>
        <end position="25"/>
    </location>
</feature>
<evidence type="ECO:0000256" key="1">
    <source>
        <dbReference type="SAM" id="MobiDB-lite"/>
    </source>
</evidence>
<dbReference type="AlphaFoldDB" id="A0A2S0VNM9"/>
<evidence type="ECO:0008006" key="5">
    <source>
        <dbReference type="Google" id="ProtNLM"/>
    </source>
</evidence>
<feature type="region of interest" description="Disordered" evidence="1">
    <location>
        <begin position="22"/>
        <end position="44"/>
    </location>
</feature>
<dbReference type="Proteomes" id="UP000244441">
    <property type="component" value="Chromosome"/>
</dbReference>
<dbReference type="OrthoDB" id="335087at2"/>
<dbReference type="InterPro" id="IPR025921">
    <property type="entry name" value="HmuY"/>
</dbReference>
<organism evidence="3 4">
    <name type="scientific">Saccharobesus litoralis</name>
    <dbReference type="NCBI Taxonomy" id="2172099"/>
    <lineage>
        <taxon>Bacteria</taxon>
        <taxon>Pseudomonadati</taxon>
        <taxon>Pseudomonadota</taxon>
        <taxon>Gammaproteobacteria</taxon>
        <taxon>Alteromonadales</taxon>
        <taxon>Alteromonadaceae</taxon>
        <taxon>Saccharobesus</taxon>
    </lineage>
</organism>
<evidence type="ECO:0000313" key="4">
    <source>
        <dbReference type="Proteomes" id="UP000244441"/>
    </source>
</evidence>
<protein>
    <recommendedName>
        <fullName evidence="5">HmuY protein</fullName>
    </recommendedName>
</protein>
<gene>
    <name evidence="3" type="ORF">C2869_04805</name>
</gene>
<proteinExistence type="predicted"/>
<keyword evidence="2" id="KW-0732">Signal</keyword>
<dbReference type="EMBL" id="CP026604">
    <property type="protein sequence ID" value="AWB65799.1"/>
    <property type="molecule type" value="Genomic_DNA"/>
</dbReference>
<keyword evidence="4" id="KW-1185">Reference proteome</keyword>